<dbReference type="AlphaFoldDB" id="K9ZNF7"/>
<evidence type="ECO:0000313" key="2">
    <source>
        <dbReference type="EMBL" id="AFZ60758.1"/>
    </source>
</evidence>
<protein>
    <submittedName>
        <fullName evidence="2">Intradiol ring-cleavage dioxygenase</fullName>
    </submittedName>
</protein>
<dbReference type="Proteomes" id="UP000010474">
    <property type="component" value="Chromosome"/>
</dbReference>
<evidence type="ECO:0000313" key="3">
    <source>
        <dbReference type="Proteomes" id="UP000010474"/>
    </source>
</evidence>
<dbReference type="Pfam" id="PF00775">
    <property type="entry name" value="Dioxygenase_C"/>
    <property type="match status" value="1"/>
</dbReference>
<dbReference type="InterPro" id="IPR015889">
    <property type="entry name" value="Intradiol_dOase_core"/>
</dbReference>
<dbReference type="GO" id="GO:0008199">
    <property type="term" value="F:ferric iron binding"/>
    <property type="evidence" value="ECO:0007669"/>
    <property type="project" value="InterPro"/>
</dbReference>
<evidence type="ECO:0000259" key="1">
    <source>
        <dbReference type="Pfam" id="PF00775"/>
    </source>
</evidence>
<dbReference type="Gene3D" id="2.60.130.10">
    <property type="entry name" value="Aromatic compound dioxygenase"/>
    <property type="match status" value="1"/>
</dbReference>
<reference evidence="3" key="1">
    <citation type="journal article" date="2013" name="Proc. Natl. Acad. Sci. U.S.A.">
        <title>Improving the coverage of the cyanobacterial phylum using diversity-driven genome sequencing.</title>
        <authorList>
            <person name="Shih P.M."/>
            <person name="Wu D."/>
            <person name="Latifi A."/>
            <person name="Axen S.D."/>
            <person name="Fewer D.P."/>
            <person name="Talla E."/>
            <person name="Calteau A."/>
            <person name="Cai F."/>
            <person name="Tandeau de Marsac N."/>
            <person name="Rippka R."/>
            <person name="Herdman M."/>
            <person name="Sivonen K."/>
            <person name="Coursin T."/>
            <person name="Laurent T."/>
            <person name="Goodwin L."/>
            <person name="Nolan M."/>
            <person name="Davenport K.W."/>
            <person name="Han C.S."/>
            <person name="Rubin E.M."/>
            <person name="Eisen J.A."/>
            <person name="Woyke T."/>
            <person name="Gugger M."/>
            <person name="Kerfeld C.A."/>
        </authorList>
    </citation>
    <scope>NUCLEOTIDE SEQUENCE [LARGE SCALE GENOMIC DNA]</scope>
    <source>
        <strain evidence="3">ATCC 27899 / PCC 7122</strain>
    </source>
</reference>
<dbReference type="eggNOG" id="COG3485">
    <property type="taxonomic scope" value="Bacteria"/>
</dbReference>
<sequence>MKNNHQLGRILTRREVLALFRATGTAILVVGCTPKKSFSTQAQSNVAIQTSSTPACVVSPEQTEGPYFIDEKLKRSDIRSDPADGSVKEGVPLQLTLHLSFLESNACIPLVGAIVDVWHCDALGVYSDVTDRNFNTVGKKFLRGYQLTDAKGNVQFTTIYPGWYQGRTVHIHFKVRTNGRSGQSHEFTSQLYFDDAVSDRVYSQAPYASKGQRSLKNTDDRIFAGGGEQMLLKLTKNAQGYAATFDVGLQMT</sequence>
<dbReference type="RefSeq" id="WP_015217370.1">
    <property type="nucleotide sequence ID" value="NC_019771.1"/>
</dbReference>
<dbReference type="PANTHER" id="PTHR34315:SF1">
    <property type="entry name" value="INTRADIOL RING-CLEAVAGE DIOXYGENASES DOMAIN-CONTAINING PROTEIN-RELATED"/>
    <property type="match status" value="1"/>
</dbReference>
<dbReference type="PANTHER" id="PTHR34315">
    <property type="match status" value="1"/>
</dbReference>
<keyword evidence="2" id="KW-0560">Oxidoreductase</keyword>
<keyword evidence="2" id="KW-0223">Dioxygenase</keyword>
<dbReference type="HOGENOM" id="CLU_027719_2_1_3"/>
<dbReference type="CDD" id="cd03457">
    <property type="entry name" value="intradiol_dioxygenase_like"/>
    <property type="match status" value="1"/>
</dbReference>
<dbReference type="GO" id="GO:0016702">
    <property type="term" value="F:oxidoreductase activity, acting on single donors with incorporation of molecular oxygen, incorporation of two atoms of oxygen"/>
    <property type="evidence" value="ECO:0007669"/>
    <property type="project" value="InterPro"/>
</dbReference>
<proteinExistence type="predicted"/>
<dbReference type="SUPFAM" id="SSF49482">
    <property type="entry name" value="Aromatic compound dioxygenase"/>
    <property type="match status" value="1"/>
</dbReference>
<organism evidence="2 3">
    <name type="scientific">Anabaena cylindrica (strain ATCC 27899 / PCC 7122)</name>
    <dbReference type="NCBI Taxonomy" id="272123"/>
    <lineage>
        <taxon>Bacteria</taxon>
        <taxon>Bacillati</taxon>
        <taxon>Cyanobacteriota</taxon>
        <taxon>Cyanophyceae</taxon>
        <taxon>Nostocales</taxon>
        <taxon>Nostocaceae</taxon>
        <taxon>Anabaena</taxon>
    </lineage>
</organism>
<name>K9ZNF7_ANACC</name>
<dbReference type="STRING" id="272123.Anacy_5443"/>
<dbReference type="KEGG" id="acy:Anacy_5443"/>
<gene>
    <name evidence="2" type="ordered locus">Anacy_5443</name>
</gene>
<keyword evidence="3" id="KW-1185">Reference proteome</keyword>
<dbReference type="EMBL" id="CP003659">
    <property type="protein sequence ID" value="AFZ60758.1"/>
    <property type="molecule type" value="Genomic_DNA"/>
</dbReference>
<dbReference type="InterPro" id="IPR000627">
    <property type="entry name" value="Intradiol_dOase_C"/>
</dbReference>
<dbReference type="OrthoDB" id="9805815at2"/>
<accession>K9ZNF7</accession>
<feature type="domain" description="Intradiol ring-cleavage dioxygenases" evidence="1">
    <location>
        <begin position="64"/>
        <end position="194"/>
    </location>
</feature>
<dbReference type="PROSITE" id="PS51257">
    <property type="entry name" value="PROKAR_LIPOPROTEIN"/>
    <property type="match status" value="1"/>
</dbReference>
<dbReference type="PATRIC" id="fig|272123.3.peg.5897"/>